<feature type="region of interest" description="Disordered" evidence="1">
    <location>
        <begin position="1"/>
        <end position="78"/>
    </location>
</feature>
<dbReference type="GO" id="GO:0006338">
    <property type="term" value="P:chromatin remodeling"/>
    <property type="evidence" value="ECO:0007669"/>
    <property type="project" value="InterPro"/>
</dbReference>
<dbReference type="InterPro" id="IPR006880">
    <property type="entry name" value="INO80B_C"/>
</dbReference>
<protein>
    <recommendedName>
        <fullName evidence="2">INO80 complex subunit B-like conserved region domain-containing protein</fullName>
    </recommendedName>
</protein>
<proteinExistence type="predicted"/>
<evidence type="ECO:0000313" key="3">
    <source>
        <dbReference type="EMBL" id="KAF9609397.1"/>
    </source>
</evidence>
<keyword evidence="4" id="KW-1185">Reference proteome</keyword>
<feature type="domain" description="INO80 complex subunit B-like conserved region" evidence="2">
    <location>
        <begin position="33"/>
        <end position="112"/>
    </location>
</feature>
<name>A0A835LY82_9MAGN</name>
<dbReference type="PANTHER" id="PTHR21561:SF25">
    <property type="entry name" value="OS03G0811500 PROTEIN"/>
    <property type="match status" value="1"/>
</dbReference>
<dbReference type="PANTHER" id="PTHR21561">
    <property type="entry name" value="INO80 COMPLEX SUBUNIT B"/>
    <property type="match status" value="1"/>
</dbReference>
<feature type="compositionally biased region" description="Basic and acidic residues" evidence="1">
    <location>
        <begin position="63"/>
        <end position="78"/>
    </location>
</feature>
<reference evidence="3 4" key="1">
    <citation type="submission" date="2020-10" db="EMBL/GenBank/DDBJ databases">
        <title>The Coptis chinensis genome and diversification of protoberbering-type alkaloids.</title>
        <authorList>
            <person name="Wang B."/>
            <person name="Shu S."/>
            <person name="Song C."/>
            <person name="Liu Y."/>
        </authorList>
    </citation>
    <scope>NUCLEOTIDE SEQUENCE [LARGE SCALE GENOMIC DNA]</scope>
    <source>
        <strain evidence="3">HL-2020</strain>
        <tissue evidence="3">Leaf</tissue>
    </source>
</reference>
<dbReference type="GO" id="GO:0031011">
    <property type="term" value="C:Ino80 complex"/>
    <property type="evidence" value="ECO:0007669"/>
    <property type="project" value="InterPro"/>
</dbReference>
<dbReference type="AlphaFoldDB" id="A0A835LY82"/>
<evidence type="ECO:0000313" key="4">
    <source>
        <dbReference type="Proteomes" id="UP000631114"/>
    </source>
</evidence>
<dbReference type="OrthoDB" id="2021186at2759"/>
<sequence length="140" mass="15387">MSLTRRQRALQSGKDASTSLIEFPNGLPPAPPTKAAQKRRVQVAKAAKESEAEAIRKILGQDSNRKKREDKLKKRRDELAQEKAANAWTLPPNTIRWVIRPTGTVVTFSEDVGLPSIFSSKPCSYPPPCEKCAGSSCTNP</sequence>
<dbReference type="Proteomes" id="UP000631114">
    <property type="component" value="Unassembled WGS sequence"/>
</dbReference>
<dbReference type="SMART" id="SM01406">
    <property type="entry name" value="PAPA-1"/>
    <property type="match status" value="1"/>
</dbReference>
<dbReference type="Pfam" id="PF04795">
    <property type="entry name" value="PAPA-1"/>
    <property type="match status" value="1"/>
</dbReference>
<organism evidence="3 4">
    <name type="scientific">Coptis chinensis</name>
    <dbReference type="NCBI Taxonomy" id="261450"/>
    <lineage>
        <taxon>Eukaryota</taxon>
        <taxon>Viridiplantae</taxon>
        <taxon>Streptophyta</taxon>
        <taxon>Embryophyta</taxon>
        <taxon>Tracheophyta</taxon>
        <taxon>Spermatophyta</taxon>
        <taxon>Magnoliopsida</taxon>
        <taxon>Ranunculales</taxon>
        <taxon>Ranunculaceae</taxon>
        <taxon>Coptidoideae</taxon>
        <taxon>Coptis</taxon>
    </lineage>
</organism>
<comment type="caution">
    <text evidence="3">The sequence shown here is derived from an EMBL/GenBank/DDBJ whole genome shotgun (WGS) entry which is preliminary data.</text>
</comment>
<dbReference type="EMBL" id="JADFTS010000004">
    <property type="protein sequence ID" value="KAF9609397.1"/>
    <property type="molecule type" value="Genomic_DNA"/>
</dbReference>
<feature type="compositionally biased region" description="Basic and acidic residues" evidence="1">
    <location>
        <begin position="46"/>
        <end position="56"/>
    </location>
</feature>
<dbReference type="InterPro" id="IPR029523">
    <property type="entry name" value="INO80B/Ies2"/>
</dbReference>
<evidence type="ECO:0000259" key="2">
    <source>
        <dbReference type="SMART" id="SM01406"/>
    </source>
</evidence>
<accession>A0A835LY82</accession>
<evidence type="ECO:0000256" key="1">
    <source>
        <dbReference type="SAM" id="MobiDB-lite"/>
    </source>
</evidence>
<gene>
    <name evidence="3" type="ORF">IFM89_015738</name>
</gene>